<evidence type="ECO:0000313" key="4">
    <source>
        <dbReference type="EMBL" id="MDV7251211.1"/>
    </source>
</evidence>
<name>A0A6V7DYU7_9XANT</name>
<feature type="compositionally biased region" description="Pro residues" evidence="1">
    <location>
        <begin position="42"/>
        <end position="51"/>
    </location>
</feature>
<sequence length="282" mass="30391">MNVIPIAAALLTTALLAQAGAGRAQQAPAVPVPATPAQATPAPAPVAAPPAAPASAAALPASTWTPPSLQPFVATYQAFYRGKEAGDATMQVSHGEGSQWRIDMSVRGHKGFASILGLNLEQSTVFQVDGDTYVPLSQSTVRKAMFFGKKVTGVYNWQTANAQWDGDLKKERQQPIPLQRGDQSALSLNLSLMRDAQPGRSLSYRYVDVGRVRKYDYKVADATEVVHVGDLSYDALRVHRVNSGDNETILWIANGVPTPVRILQRDKGEDQVDLRLVEYQGA</sequence>
<dbReference type="Proteomes" id="UP001187425">
    <property type="component" value="Unassembled WGS sequence"/>
</dbReference>
<feature type="signal peptide" evidence="2">
    <location>
        <begin position="1"/>
        <end position="19"/>
    </location>
</feature>
<gene>
    <name evidence="3" type="ORF">CFBP498_29120</name>
    <name evidence="4" type="ORF">R4K57_23065</name>
</gene>
<dbReference type="EMBL" id="JAWMQI010000155">
    <property type="protein sequence ID" value="MDV7251211.1"/>
    <property type="molecule type" value="Genomic_DNA"/>
</dbReference>
<evidence type="ECO:0000256" key="1">
    <source>
        <dbReference type="SAM" id="MobiDB-lite"/>
    </source>
</evidence>
<dbReference type="AlphaFoldDB" id="A0A6V7DYU7"/>
<dbReference type="GeneID" id="55512015"/>
<reference evidence="4 6" key="2">
    <citation type="submission" date="2023-10" db="EMBL/GenBank/DDBJ databases">
        <title>A new tool for lettuce pathogen research.</title>
        <authorList>
            <person name="Horton K.N."/>
            <person name="Cseke L.J."/>
            <person name="Badiwe M."/>
            <person name="Tesfaye D."/>
            <person name="Klein A."/>
            <person name="Su J."/>
            <person name="Potnis N."/>
            <person name="Gassmann W."/>
        </authorList>
    </citation>
    <scope>NUCLEOTIDE SEQUENCE [LARGE SCALE GENOMIC DNA]</scope>
    <source>
        <strain evidence="4 6">JSKH1901</strain>
    </source>
</reference>
<dbReference type="InterPro" id="IPR021457">
    <property type="entry name" value="DUF3108"/>
</dbReference>
<accession>A0A6V7DYU7</accession>
<evidence type="ECO:0000313" key="5">
    <source>
        <dbReference type="Proteomes" id="UP000515406"/>
    </source>
</evidence>
<dbReference type="EMBL" id="LR828257">
    <property type="protein sequence ID" value="CAD0343385.1"/>
    <property type="molecule type" value="Genomic_DNA"/>
</dbReference>
<feature type="region of interest" description="Disordered" evidence="1">
    <location>
        <begin position="32"/>
        <end position="51"/>
    </location>
</feature>
<dbReference type="Pfam" id="PF11306">
    <property type="entry name" value="DUF3108"/>
    <property type="match status" value="1"/>
</dbReference>
<protein>
    <submittedName>
        <fullName evidence="4">DUF3108 domain-containing protein</fullName>
    </submittedName>
</protein>
<keyword evidence="2" id="KW-0732">Signal</keyword>
<organism evidence="3 5">
    <name type="scientific">Xanthomonas hortorum pv. vitians</name>
    <dbReference type="NCBI Taxonomy" id="83224"/>
    <lineage>
        <taxon>Bacteria</taxon>
        <taxon>Pseudomonadati</taxon>
        <taxon>Pseudomonadota</taxon>
        <taxon>Gammaproteobacteria</taxon>
        <taxon>Lysobacterales</taxon>
        <taxon>Lysobacteraceae</taxon>
        <taxon>Xanthomonas</taxon>
    </lineage>
</organism>
<feature type="chain" id="PRO_5044655803" evidence="2">
    <location>
        <begin position="20"/>
        <end position="282"/>
    </location>
</feature>
<evidence type="ECO:0000256" key="2">
    <source>
        <dbReference type="SAM" id="SignalP"/>
    </source>
</evidence>
<evidence type="ECO:0000313" key="3">
    <source>
        <dbReference type="EMBL" id="CAD0343394.1"/>
    </source>
</evidence>
<dbReference type="Proteomes" id="UP000515406">
    <property type="component" value="Chromosome"/>
</dbReference>
<dbReference type="EMBL" id="LR828257">
    <property type="protein sequence ID" value="CAD0343394.1"/>
    <property type="molecule type" value="Genomic_DNA"/>
</dbReference>
<reference evidence="3 5" key="1">
    <citation type="submission" date="2020-07" db="EMBL/GenBank/DDBJ databases">
        <authorList>
            <person name="Pothier F. J."/>
        </authorList>
    </citation>
    <scope>NUCLEOTIDE SEQUENCE [LARGE SCALE GENOMIC DNA]</scope>
    <source>
        <strain evidence="3 5">CFBP 498</strain>
    </source>
</reference>
<dbReference type="RefSeq" id="WP_074057369.1">
    <property type="nucleotide sequence ID" value="NZ_CP060399.1"/>
</dbReference>
<proteinExistence type="predicted"/>
<keyword evidence="5" id="KW-1185">Reference proteome</keyword>
<evidence type="ECO:0000313" key="6">
    <source>
        <dbReference type="Proteomes" id="UP001187425"/>
    </source>
</evidence>